<keyword evidence="3" id="KW-1133">Transmembrane helix</keyword>
<evidence type="ECO:0000256" key="3">
    <source>
        <dbReference type="SAM" id="Phobius"/>
    </source>
</evidence>
<evidence type="ECO:0000313" key="6">
    <source>
        <dbReference type="Proteomes" id="UP001157134"/>
    </source>
</evidence>
<keyword evidence="3" id="KW-0812">Transmembrane</keyword>
<organism evidence="5 6">
    <name type="scientific">Thalassotalea loyana</name>
    <dbReference type="NCBI Taxonomy" id="280483"/>
    <lineage>
        <taxon>Bacteria</taxon>
        <taxon>Pseudomonadati</taxon>
        <taxon>Pseudomonadota</taxon>
        <taxon>Gammaproteobacteria</taxon>
        <taxon>Alteromonadales</taxon>
        <taxon>Colwelliaceae</taxon>
        <taxon>Thalassotalea</taxon>
    </lineage>
</organism>
<feature type="transmembrane region" description="Helical" evidence="3">
    <location>
        <begin position="20"/>
        <end position="48"/>
    </location>
</feature>
<keyword evidence="6" id="KW-1185">Reference proteome</keyword>
<evidence type="ECO:0000259" key="4">
    <source>
        <dbReference type="PROSITE" id="PS50887"/>
    </source>
</evidence>
<dbReference type="RefSeq" id="WP_284295891.1">
    <property type="nucleotide sequence ID" value="NZ_BSSV01000001.1"/>
</dbReference>
<feature type="transmembrane region" description="Helical" evidence="3">
    <location>
        <begin position="146"/>
        <end position="163"/>
    </location>
</feature>
<dbReference type="EC" id="2.7.7.65" evidence="1"/>
<feature type="transmembrane region" description="Helical" evidence="3">
    <location>
        <begin position="116"/>
        <end position="134"/>
    </location>
</feature>
<reference evidence="5 6" key="1">
    <citation type="submission" date="2023-03" db="EMBL/GenBank/DDBJ databases">
        <title>Thalassotalea loyana LMG 22536T draft genome sequence.</title>
        <authorList>
            <person name="Sawabe T."/>
        </authorList>
    </citation>
    <scope>NUCLEOTIDE SEQUENCE [LARGE SCALE GENOMIC DNA]</scope>
    <source>
        <strain evidence="5 6">LMG 22536</strain>
    </source>
</reference>
<feature type="transmembrane region" description="Helical" evidence="3">
    <location>
        <begin position="208"/>
        <end position="233"/>
    </location>
</feature>
<dbReference type="EMBL" id="BSSV01000001">
    <property type="protein sequence ID" value="GLX84337.1"/>
    <property type="molecule type" value="Genomic_DNA"/>
</dbReference>
<gene>
    <name evidence="5" type="ORF">tloyanaT_05890</name>
</gene>
<evidence type="ECO:0000256" key="1">
    <source>
        <dbReference type="ARBA" id="ARBA00012528"/>
    </source>
</evidence>
<evidence type="ECO:0000313" key="5">
    <source>
        <dbReference type="EMBL" id="GLX84337.1"/>
    </source>
</evidence>
<accession>A0ABQ6H9M4</accession>
<dbReference type="NCBIfam" id="TIGR00254">
    <property type="entry name" value="GGDEF"/>
    <property type="match status" value="1"/>
</dbReference>
<feature type="transmembrane region" description="Helical" evidence="3">
    <location>
        <begin position="175"/>
        <end position="196"/>
    </location>
</feature>
<dbReference type="Proteomes" id="UP001157134">
    <property type="component" value="Unassembled WGS sequence"/>
</dbReference>
<keyword evidence="3" id="KW-0472">Membrane</keyword>
<protein>
    <recommendedName>
        <fullName evidence="1">diguanylate cyclase</fullName>
        <ecNumber evidence="1">2.7.7.65</ecNumber>
    </recommendedName>
</protein>
<dbReference type="Pfam" id="PF00990">
    <property type="entry name" value="GGDEF"/>
    <property type="match status" value="1"/>
</dbReference>
<proteinExistence type="predicted"/>
<dbReference type="InterPro" id="IPR029787">
    <property type="entry name" value="Nucleotide_cyclase"/>
</dbReference>
<name>A0ABQ6H9M4_9GAMM</name>
<evidence type="ECO:0000256" key="2">
    <source>
        <dbReference type="ARBA" id="ARBA00034247"/>
    </source>
</evidence>
<dbReference type="SMART" id="SM00267">
    <property type="entry name" value="GGDEF"/>
    <property type="match status" value="1"/>
</dbReference>
<feature type="transmembrane region" description="Helical" evidence="3">
    <location>
        <begin position="85"/>
        <end position="104"/>
    </location>
</feature>
<comment type="catalytic activity">
    <reaction evidence="2">
        <text>2 GTP = 3',3'-c-di-GMP + 2 diphosphate</text>
        <dbReference type="Rhea" id="RHEA:24898"/>
        <dbReference type="ChEBI" id="CHEBI:33019"/>
        <dbReference type="ChEBI" id="CHEBI:37565"/>
        <dbReference type="ChEBI" id="CHEBI:58805"/>
        <dbReference type="EC" id="2.7.7.65"/>
    </reaction>
</comment>
<dbReference type="InterPro" id="IPR050469">
    <property type="entry name" value="Diguanylate_Cyclase"/>
</dbReference>
<dbReference type="InterPro" id="IPR043128">
    <property type="entry name" value="Rev_trsase/Diguanyl_cyclase"/>
</dbReference>
<dbReference type="PANTHER" id="PTHR45138:SF9">
    <property type="entry name" value="DIGUANYLATE CYCLASE DGCM-RELATED"/>
    <property type="match status" value="1"/>
</dbReference>
<dbReference type="SUPFAM" id="SSF55073">
    <property type="entry name" value="Nucleotide cyclase"/>
    <property type="match status" value="1"/>
</dbReference>
<dbReference type="PANTHER" id="PTHR45138">
    <property type="entry name" value="REGULATORY COMPONENTS OF SENSORY TRANSDUCTION SYSTEM"/>
    <property type="match status" value="1"/>
</dbReference>
<dbReference type="PROSITE" id="PS50887">
    <property type="entry name" value="GGDEF"/>
    <property type="match status" value="1"/>
</dbReference>
<sequence length="407" mass="45779">MSFSVITSLEYSASIYMSSYYIAVSMSPFFFIIVSLLFTNLILAFIFLTAYKTMGKERHTLIWAFTFIIGAFQWTINIFKPTDFTTYWMVACTLSVGTVIFGTWGHLVRTNFPINYKLLFLSGVAVLGVTYYFTAVEVHRGLSMSLYIYHTVVYLCLCGYVLLKHRPTPRPAEIGASVVYFLFAGAQGVAATFALMQGAEGNSYYFDIYRTINFISLPTGYIGMSLFIVFVLASDMSEKMRVQAITDPLTQCLNRRGFYQSAQKSLHSFIANDMHVCLIYWDIDKFKSINDNYSHAAGDLVLERATAIIKTHIKDTDLLGRLGGEEFVILLGRANMREAKGVAERLRSALELSEFKYNDELIGVTASFGVVEINKADTLIEEAIDKADLGLYQAKQTGRNCVVEVRP</sequence>
<dbReference type="InterPro" id="IPR000160">
    <property type="entry name" value="GGDEF_dom"/>
</dbReference>
<feature type="domain" description="GGDEF" evidence="4">
    <location>
        <begin position="274"/>
        <end position="407"/>
    </location>
</feature>
<feature type="transmembrane region" description="Helical" evidence="3">
    <location>
        <begin position="60"/>
        <end position="79"/>
    </location>
</feature>
<dbReference type="CDD" id="cd01949">
    <property type="entry name" value="GGDEF"/>
    <property type="match status" value="1"/>
</dbReference>
<comment type="caution">
    <text evidence="5">The sequence shown here is derived from an EMBL/GenBank/DDBJ whole genome shotgun (WGS) entry which is preliminary data.</text>
</comment>
<dbReference type="Gene3D" id="3.30.70.270">
    <property type="match status" value="1"/>
</dbReference>